<dbReference type="InterPro" id="IPR006091">
    <property type="entry name" value="Acyl-CoA_Oxase/DH_mid-dom"/>
</dbReference>
<keyword evidence="3" id="KW-1133">Transmembrane helix</keyword>
<evidence type="ECO:0000259" key="5">
    <source>
        <dbReference type="Pfam" id="PF02771"/>
    </source>
</evidence>
<feature type="domain" description="Acyl-CoA oxidase/dehydrogenase middle" evidence="4">
    <location>
        <begin position="130"/>
        <end position="214"/>
    </location>
</feature>
<dbReference type="InterPro" id="IPR013107">
    <property type="entry name" value="Acyl-CoA_DH_C"/>
</dbReference>
<organism evidence="7 8">
    <name type="scientific">Jannaschia aquimarina</name>
    <dbReference type="NCBI Taxonomy" id="935700"/>
    <lineage>
        <taxon>Bacteria</taxon>
        <taxon>Pseudomonadati</taxon>
        <taxon>Pseudomonadota</taxon>
        <taxon>Alphaproteobacteria</taxon>
        <taxon>Rhodobacterales</taxon>
        <taxon>Roseobacteraceae</taxon>
        <taxon>Jannaschia</taxon>
    </lineage>
</organism>
<proteinExistence type="predicted"/>
<keyword evidence="8" id="KW-1185">Reference proteome</keyword>
<dbReference type="PANTHER" id="PTHR43884">
    <property type="entry name" value="ACYL-COA DEHYDROGENASE"/>
    <property type="match status" value="1"/>
</dbReference>
<dbReference type="InterPro" id="IPR009100">
    <property type="entry name" value="AcylCoA_DH/oxidase_NM_dom_sf"/>
</dbReference>
<dbReference type="Gene3D" id="2.40.110.10">
    <property type="entry name" value="Butyryl-CoA Dehydrogenase, subunit A, domain 2"/>
    <property type="match status" value="1"/>
</dbReference>
<evidence type="ECO:0000313" key="8">
    <source>
        <dbReference type="Proteomes" id="UP000032232"/>
    </source>
</evidence>
<dbReference type="PATRIC" id="fig|935700.4.peg.132"/>
<evidence type="ECO:0000256" key="2">
    <source>
        <dbReference type="ARBA" id="ARBA00023002"/>
    </source>
</evidence>
<feature type="domain" description="Acyl-CoA dehydrogenase/oxidase N-terminal" evidence="5">
    <location>
        <begin position="23"/>
        <end position="98"/>
    </location>
</feature>
<dbReference type="InterPro" id="IPR013786">
    <property type="entry name" value="AcylCoA_DH/ox_N"/>
</dbReference>
<dbReference type="Gene3D" id="1.10.540.10">
    <property type="entry name" value="Acyl-CoA dehydrogenase/oxidase, N-terminal domain"/>
    <property type="match status" value="1"/>
</dbReference>
<comment type="caution">
    <text evidence="7">The sequence shown here is derived from an EMBL/GenBank/DDBJ whole genome shotgun (WGS) entry which is preliminary data.</text>
</comment>
<dbReference type="SUPFAM" id="SSF47203">
    <property type="entry name" value="Acyl-CoA dehydrogenase C-terminal domain-like"/>
    <property type="match status" value="1"/>
</dbReference>
<dbReference type="Proteomes" id="UP000032232">
    <property type="component" value="Unassembled WGS sequence"/>
</dbReference>
<dbReference type="Pfam" id="PF08028">
    <property type="entry name" value="Acyl-CoA_dh_2"/>
    <property type="match status" value="1"/>
</dbReference>
<dbReference type="InterPro" id="IPR046373">
    <property type="entry name" value="Acyl-CoA_Oxase/DH_mid-dom_sf"/>
</dbReference>
<dbReference type="InterPro" id="IPR036250">
    <property type="entry name" value="AcylCo_DH-like_C"/>
</dbReference>
<dbReference type="InterPro" id="IPR037069">
    <property type="entry name" value="AcylCoA_DH/ox_N_sf"/>
</dbReference>
<dbReference type="Gene3D" id="1.20.140.10">
    <property type="entry name" value="Butyryl-CoA Dehydrogenase, subunit A, domain 3"/>
    <property type="match status" value="1"/>
</dbReference>
<dbReference type="PIRSF" id="PIRSF016578">
    <property type="entry name" value="HsaA"/>
    <property type="match status" value="1"/>
</dbReference>
<dbReference type="GO" id="GO:0003995">
    <property type="term" value="F:acyl-CoA dehydrogenase activity"/>
    <property type="evidence" value="ECO:0007669"/>
    <property type="project" value="TreeGrafter"/>
</dbReference>
<dbReference type="Pfam" id="PF02771">
    <property type="entry name" value="Acyl-CoA_dh_N"/>
    <property type="match status" value="1"/>
</dbReference>
<dbReference type="PANTHER" id="PTHR43884:SF25">
    <property type="entry name" value="ACYL-COA DEHYDROGENASE YDBM-RELATED"/>
    <property type="match status" value="1"/>
</dbReference>
<feature type="domain" description="Acyl-CoA dehydrogenase C-terminal" evidence="6">
    <location>
        <begin position="252"/>
        <end position="360"/>
    </location>
</feature>
<keyword evidence="3" id="KW-0472">Membrane</keyword>
<evidence type="ECO:0000256" key="3">
    <source>
        <dbReference type="SAM" id="Phobius"/>
    </source>
</evidence>
<evidence type="ECO:0000256" key="1">
    <source>
        <dbReference type="ARBA" id="ARBA00022630"/>
    </source>
</evidence>
<dbReference type="EMBL" id="JYFE01000004">
    <property type="protein sequence ID" value="KIT18104.1"/>
    <property type="molecule type" value="Genomic_DNA"/>
</dbReference>
<dbReference type="AlphaFoldDB" id="A0A0D1EKI1"/>
<keyword evidence="2 7" id="KW-0560">Oxidoreductase</keyword>
<dbReference type="GO" id="GO:0050660">
    <property type="term" value="F:flavin adenine dinucleotide binding"/>
    <property type="evidence" value="ECO:0007669"/>
    <property type="project" value="InterPro"/>
</dbReference>
<keyword evidence="3" id="KW-0812">Transmembrane</keyword>
<evidence type="ECO:0000259" key="4">
    <source>
        <dbReference type="Pfam" id="PF02770"/>
    </source>
</evidence>
<sequence length="383" mass="41575">MEIQKIMDVTSVDVGEIAGRLTKTFAKRAAESDENDRFVEANYADLKNVGLISAGVPRELGGGGADVRALCKMLRVISGACGSTGLALSMHTHQVAIPAWRWHQQPTARPVVEPLLRRVADENIVLLSSGGSDWIDGSGTAERIEGGYRITAHKAFASGAPAGDLLVTGAILEEDGDHTVLHFAVPLAAPEVTVLDTWRTMGMRGTGSHDIQIDGFFVADDKIALKRKAGEWHLAFQMIATIAFPLIYSVYLGIAESAREIAIGLAGMKPVSHRRQSIAGRMDTALTAARLAHEHMIATVERDSPSAETINDVMIGRRLVEENAIRVVELSMELAGGVGFYRKSELERKFRDIQAARYHPLQKEVQAEYAGAMALGQPIERIF</sequence>
<gene>
    <name evidence="7" type="primary">ydbM</name>
    <name evidence="7" type="ORF">jaqu_01240</name>
</gene>
<dbReference type="RefSeq" id="WP_236687698.1">
    <property type="nucleotide sequence ID" value="NZ_FZPF01000016.1"/>
</dbReference>
<dbReference type="Pfam" id="PF02770">
    <property type="entry name" value="Acyl-CoA_dh_M"/>
    <property type="match status" value="1"/>
</dbReference>
<dbReference type="EC" id="1.3.99.-" evidence="7"/>
<reference evidence="7 8" key="1">
    <citation type="submission" date="2015-02" db="EMBL/GenBank/DDBJ databases">
        <title>Genome Sequence of Jannaschia aquimarina DSM28248, a member of the Roseobacter clade.</title>
        <authorList>
            <person name="Voget S."/>
            <person name="Daniel R."/>
        </authorList>
    </citation>
    <scope>NUCLEOTIDE SEQUENCE [LARGE SCALE GENOMIC DNA]</scope>
    <source>
        <strain evidence="7 8">GSW-M26</strain>
    </source>
</reference>
<protein>
    <submittedName>
        <fullName evidence="7">YdbM protein</fullName>
        <ecNumber evidence="7">1.3.99.-</ecNumber>
    </submittedName>
</protein>
<evidence type="ECO:0000259" key="6">
    <source>
        <dbReference type="Pfam" id="PF08028"/>
    </source>
</evidence>
<evidence type="ECO:0000313" key="7">
    <source>
        <dbReference type="EMBL" id="KIT18104.1"/>
    </source>
</evidence>
<name>A0A0D1EKI1_9RHOB</name>
<feature type="transmembrane region" description="Helical" evidence="3">
    <location>
        <begin position="232"/>
        <end position="254"/>
    </location>
</feature>
<dbReference type="STRING" id="935700.jaqu_01240"/>
<keyword evidence="1" id="KW-0285">Flavoprotein</keyword>
<dbReference type="SUPFAM" id="SSF56645">
    <property type="entry name" value="Acyl-CoA dehydrogenase NM domain-like"/>
    <property type="match status" value="1"/>
</dbReference>
<accession>A0A0D1EKI1</accession>